<evidence type="ECO:0000313" key="3">
    <source>
        <dbReference type="Proteomes" id="UP000621540"/>
    </source>
</evidence>
<feature type="coiled-coil region" evidence="1">
    <location>
        <begin position="10"/>
        <end position="37"/>
    </location>
</feature>
<proteinExistence type="predicted"/>
<organism evidence="2 3">
    <name type="scientific">Roseburia yibonii</name>
    <dbReference type="NCBI Taxonomy" id="2763063"/>
    <lineage>
        <taxon>Bacteria</taxon>
        <taxon>Bacillati</taxon>
        <taxon>Bacillota</taxon>
        <taxon>Clostridia</taxon>
        <taxon>Lachnospirales</taxon>
        <taxon>Lachnospiraceae</taxon>
        <taxon>Roseburia</taxon>
    </lineage>
</organism>
<dbReference type="EMBL" id="JACOQH010000002">
    <property type="protein sequence ID" value="MBC5752994.1"/>
    <property type="molecule type" value="Genomic_DNA"/>
</dbReference>
<evidence type="ECO:0008006" key="4">
    <source>
        <dbReference type="Google" id="ProtNLM"/>
    </source>
</evidence>
<dbReference type="Proteomes" id="UP000621540">
    <property type="component" value="Unassembled WGS sequence"/>
</dbReference>
<gene>
    <name evidence="2" type="ORF">H8Z76_02965</name>
</gene>
<evidence type="ECO:0000256" key="1">
    <source>
        <dbReference type="SAM" id="Coils"/>
    </source>
</evidence>
<keyword evidence="1" id="KW-0175">Coiled coil</keyword>
<accession>A0ABR7I7V6</accession>
<sequence length="166" mass="19757">MTEEDYKKTLKEYLGRYADARARKNQLEKRLWSIQEEMDTPIGGCGYKPTPHSRTNTISDKSASFMLRMAEIEERILDEKNLEAKYMLEAMEIMDYLGKETLERRILECKYIDVERMEQIASREHMSRKSCYQYLNSGIQKLIQFKKVRTVIEKEYAMQQNKEESA</sequence>
<name>A0ABR7I7V6_9FIRM</name>
<dbReference type="RefSeq" id="WP_186981627.1">
    <property type="nucleotide sequence ID" value="NZ_JACOQH010000002.1"/>
</dbReference>
<evidence type="ECO:0000313" key="2">
    <source>
        <dbReference type="EMBL" id="MBC5752994.1"/>
    </source>
</evidence>
<comment type="caution">
    <text evidence="2">The sequence shown here is derived from an EMBL/GenBank/DDBJ whole genome shotgun (WGS) entry which is preliminary data.</text>
</comment>
<keyword evidence="3" id="KW-1185">Reference proteome</keyword>
<protein>
    <recommendedName>
        <fullName evidence="4">Sigma-70 family RNA polymerase sigma factor</fullName>
    </recommendedName>
</protein>
<reference evidence="2 3" key="1">
    <citation type="submission" date="2020-08" db="EMBL/GenBank/DDBJ databases">
        <title>Genome public.</title>
        <authorList>
            <person name="Liu C."/>
            <person name="Sun Q."/>
        </authorList>
    </citation>
    <scope>NUCLEOTIDE SEQUENCE [LARGE SCALE GENOMIC DNA]</scope>
    <source>
        <strain evidence="2 3">BX0805</strain>
    </source>
</reference>